<dbReference type="Proteomes" id="UP000077177">
    <property type="component" value="Chromosome"/>
</dbReference>
<dbReference type="AlphaFoldDB" id="A0A172U2X1"/>
<accession>A0A172U2X1</accession>
<protein>
    <recommendedName>
        <fullName evidence="3">Outer membrane protein beta-barrel domain-containing protein</fullName>
    </recommendedName>
</protein>
<dbReference type="EMBL" id="CP011390">
    <property type="protein sequence ID" value="ANE53636.1"/>
    <property type="molecule type" value="Genomic_DNA"/>
</dbReference>
<reference evidence="2" key="1">
    <citation type="submission" date="2015-01" db="EMBL/GenBank/DDBJ databases">
        <title>Flavisolibacter sp./LCS9/ whole genome sequencing.</title>
        <authorList>
            <person name="Kim M.K."/>
            <person name="Srinivasan S."/>
            <person name="Lee J.-J."/>
        </authorList>
    </citation>
    <scope>NUCLEOTIDE SEQUENCE [LARGE SCALE GENOMIC DNA]</scope>
    <source>
        <strain evidence="2">LCS9</strain>
    </source>
</reference>
<reference evidence="1 2" key="2">
    <citation type="journal article" date="2016" name="Int. J. Syst. Evol. Microbiol.">
        <title>Flavisolibacter tropicus sp. nov., isolated from tropical soil.</title>
        <authorList>
            <person name="Lee J.J."/>
            <person name="Kang M.S."/>
            <person name="Kim G.S."/>
            <person name="Lee C.S."/>
            <person name="Lim S."/>
            <person name="Lee J."/>
            <person name="Roh S.H."/>
            <person name="Kang H."/>
            <person name="Ha J.M."/>
            <person name="Bae S."/>
            <person name="Jung H.Y."/>
            <person name="Kim M.K."/>
        </authorList>
    </citation>
    <scope>NUCLEOTIDE SEQUENCE [LARGE SCALE GENOMIC DNA]</scope>
    <source>
        <strain evidence="1 2">LCS9</strain>
    </source>
</reference>
<gene>
    <name evidence="1" type="ORF">SY85_20780</name>
</gene>
<dbReference type="KEGG" id="fla:SY85_20780"/>
<evidence type="ECO:0000313" key="2">
    <source>
        <dbReference type="Proteomes" id="UP000077177"/>
    </source>
</evidence>
<organism evidence="1 2">
    <name type="scientific">Flavisolibacter tropicus</name>
    <dbReference type="NCBI Taxonomy" id="1492898"/>
    <lineage>
        <taxon>Bacteria</taxon>
        <taxon>Pseudomonadati</taxon>
        <taxon>Bacteroidota</taxon>
        <taxon>Chitinophagia</taxon>
        <taxon>Chitinophagales</taxon>
        <taxon>Chitinophagaceae</taxon>
        <taxon>Flavisolibacter</taxon>
    </lineage>
</organism>
<evidence type="ECO:0008006" key="3">
    <source>
        <dbReference type="Google" id="ProtNLM"/>
    </source>
</evidence>
<keyword evidence="2" id="KW-1185">Reference proteome</keyword>
<name>A0A172U2X1_9BACT</name>
<proteinExistence type="predicted"/>
<evidence type="ECO:0000313" key="1">
    <source>
        <dbReference type="EMBL" id="ANE53636.1"/>
    </source>
</evidence>
<sequence>MLFSANIDRRFKKTNLGWGGRVGLGFVSGNYYDWEKNTYDQMSIVTVPVQVNYVFGKGESPHTFEVGAGATFLGKRIDVFDNFMDSGRTSVMGTAAFMYRRQPKNGGFTWRIGFTPFIYDGYIQASAGVSVGYAF</sequence>